<name>A0ABP6SEI8_9ACTN</name>
<proteinExistence type="predicted"/>
<keyword evidence="2" id="KW-1185">Reference proteome</keyword>
<comment type="caution">
    <text evidence="1">The sequence shown here is derived from an EMBL/GenBank/DDBJ whole genome shotgun (WGS) entry which is preliminary data.</text>
</comment>
<evidence type="ECO:0000313" key="2">
    <source>
        <dbReference type="Proteomes" id="UP001499990"/>
    </source>
</evidence>
<dbReference type="EMBL" id="BAAAYL010000001">
    <property type="protein sequence ID" value="GAA3374661.1"/>
    <property type="molecule type" value="Genomic_DNA"/>
</dbReference>
<dbReference type="Proteomes" id="UP001499990">
    <property type="component" value="Unassembled WGS sequence"/>
</dbReference>
<gene>
    <name evidence="1" type="ORF">GCM10020367_39410</name>
</gene>
<organism evidence="1 2">
    <name type="scientific">Streptomyces sannanensis</name>
    <dbReference type="NCBI Taxonomy" id="285536"/>
    <lineage>
        <taxon>Bacteria</taxon>
        <taxon>Bacillati</taxon>
        <taxon>Actinomycetota</taxon>
        <taxon>Actinomycetes</taxon>
        <taxon>Kitasatosporales</taxon>
        <taxon>Streptomycetaceae</taxon>
        <taxon>Streptomyces</taxon>
    </lineage>
</organism>
<reference evidence="2" key="1">
    <citation type="journal article" date="2019" name="Int. J. Syst. Evol. Microbiol.">
        <title>The Global Catalogue of Microorganisms (GCM) 10K type strain sequencing project: providing services to taxonomists for standard genome sequencing and annotation.</title>
        <authorList>
            <consortium name="The Broad Institute Genomics Platform"/>
            <consortium name="The Broad Institute Genome Sequencing Center for Infectious Disease"/>
            <person name="Wu L."/>
            <person name="Ma J."/>
        </authorList>
    </citation>
    <scope>NUCLEOTIDE SEQUENCE [LARGE SCALE GENOMIC DNA]</scope>
    <source>
        <strain evidence="2">JCM 9651</strain>
    </source>
</reference>
<sequence length="129" mass="14020">MCDVNAQQEKAARPVANPARWAADIVAMMREGARLRLDYSARSLWNVDWMIGRIRREDPPPLAVAGTLRGFGAYAGEVLVRDVPIYGDPHSAVPTLVQVGMTANEPNGEIVDTFSCTAIHSRTGIGSTR</sequence>
<accession>A0ABP6SEI8</accession>
<protein>
    <submittedName>
        <fullName evidence="1">Uncharacterized protein</fullName>
    </submittedName>
</protein>
<evidence type="ECO:0000313" key="1">
    <source>
        <dbReference type="EMBL" id="GAA3374661.1"/>
    </source>
</evidence>